<dbReference type="SUPFAM" id="SSF53474">
    <property type="entry name" value="alpha/beta-Hydrolases"/>
    <property type="match status" value="1"/>
</dbReference>
<accession>A0A839N2G0</accession>
<dbReference type="Proteomes" id="UP000559182">
    <property type="component" value="Unassembled WGS sequence"/>
</dbReference>
<protein>
    <submittedName>
        <fullName evidence="2">Pimeloyl-ACP methyl ester carboxylesterase</fullName>
    </submittedName>
</protein>
<sequence length="312" mass="33148">MSEKKETDELDQFAQLASGMTICFRDHGAKTDPAVLLVAGLGEDQTFWGDSFVSSVVSRGYRVITMDNRDVGRSTFATAPPPAIWRQILARPRRDAYTLADMAQDCVGVLDHLGIDRIHLAGRSMGGMIAQTIAATERQRVLSLTSIYSTTGSTKVGQPAKSTIRILVLSPEAKTRTDAVRSHLRITQHIAGTAYPIDDAAEAAIAARGWDRSAGDPAAGVARQIEAIQRSGDRTAQLRTIAAPALVINGDRDLMVAPSGGVAAARAIPSAQHVVIPGMGHHLPEALVDPITRYLCGHADRVSAGGAQVEIS</sequence>
<gene>
    <name evidence="2" type="ORF">FHU39_000963</name>
</gene>
<name>A0A839N2G0_9MICO</name>
<dbReference type="Gene3D" id="3.40.50.1820">
    <property type="entry name" value="alpha/beta hydrolase"/>
    <property type="match status" value="1"/>
</dbReference>
<evidence type="ECO:0000313" key="3">
    <source>
        <dbReference type="Proteomes" id="UP000559182"/>
    </source>
</evidence>
<dbReference type="PANTHER" id="PTHR43433">
    <property type="entry name" value="HYDROLASE, ALPHA/BETA FOLD FAMILY PROTEIN"/>
    <property type="match status" value="1"/>
</dbReference>
<dbReference type="AlphaFoldDB" id="A0A839N2G0"/>
<keyword evidence="3" id="KW-1185">Reference proteome</keyword>
<evidence type="ECO:0000313" key="2">
    <source>
        <dbReference type="EMBL" id="MBB2890979.1"/>
    </source>
</evidence>
<reference evidence="2 3" key="1">
    <citation type="submission" date="2020-08" db="EMBL/GenBank/DDBJ databases">
        <title>Sequencing the genomes of 1000 actinobacteria strains.</title>
        <authorList>
            <person name="Klenk H.-P."/>
        </authorList>
    </citation>
    <scope>NUCLEOTIDE SEQUENCE [LARGE SCALE GENOMIC DNA]</scope>
    <source>
        <strain evidence="2 3">DSM 105369</strain>
    </source>
</reference>
<dbReference type="GO" id="GO:0046503">
    <property type="term" value="P:glycerolipid catabolic process"/>
    <property type="evidence" value="ECO:0007669"/>
    <property type="project" value="TreeGrafter"/>
</dbReference>
<feature type="domain" description="AB hydrolase-1" evidence="1">
    <location>
        <begin position="33"/>
        <end position="283"/>
    </location>
</feature>
<proteinExistence type="predicted"/>
<dbReference type="InterPro" id="IPR029058">
    <property type="entry name" value="AB_hydrolase_fold"/>
</dbReference>
<evidence type="ECO:0000259" key="1">
    <source>
        <dbReference type="Pfam" id="PF00561"/>
    </source>
</evidence>
<dbReference type="InterPro" id="IPR000073">
    <property type="entry name" value="AB_hydrolase_1"/>
</dbReference>
<dbReference type="PANTHER" id="PTHR43433:SF5">
    <property type="entry name" value="AB HYDROLASE-1 DOMAIN-CONTAINING PROTEIN"/>
    <property type="match status" value="1"/>
</dbReference>
<comment type="caution">
    <text evidence="2">The sequence shown here is derived from an EMBL/GenBank/DDBJ whole genome shotgun (WGS) entry which is preliminary data.</text>
</comment>
<dbReference type="Pfam" id="PF00561">
    <property type="entry name" value="Abhydrolase_1"/>
    <property type="match status" value="1"/>
</dbReference>
<dbReference type="RefSeq" id="WP_183319306.1">
    <property type="nucleotide sequence ID" value="NZ_JACHVQ010000001.1"/>
</dbReference>
<dbReference type="InterPro" id="IPR050471">
    <property type="entry name" value="AB_hydrolase"/>
</dbReference>
<dbReference type="GO" id="GO:0004806">
    <property type="term" value="F:triacylglycerol lipase activity"/>
    <property type="evidence" value="ECO:0007669"/>
    <property type="project" value="TreeGrafter"/>
</dbReference>
<dbReference type="EMBL" id="JACHVQ010000001">
    <property type="protein sequence ID" value="MBB2890979.1"/>
    <property type="molecule type" value="Genomic_DNA"/>
</dbReference>
<organism evidence="2 3">
    <name type="scientific">Flexivirga oryzae</name>
    <dbReference type="NCBI Taxonomy" id="1794944"/>
    <lineage>
        <taxon>Bacteria</taxon>
        <taxon>Bacillati</taxon>
        <taxon>Actinomycetota</taxon>
        <taxon>Actinomycetes</taxon>
        <taxon>Micrococcales</taxon>
        <taxon>Dermacoccaceae</taxon>
        <taxon>Flexivirga</taxon>
    </lineage>
</organism>